<name>A0A4R3KVN5_9SPHI</name>
<dbReference type="EMBL" id="SMAD01000002">
    <property type="protein sequence ID" value="TCS89191.1"/>
    <property type="molecule type" value="Genomic_DNA"/>
</dbReference>
<keyword evidence="3" id="KW-1185">Reference proteome</keyword>
<reference evidence="2 3" key="1">
    <citation type="submission" date="2019-03" db="EMBL/GenBank/DDBJ databases">
        <title>Genomic Encyclopedia of Type Strains, Phase IV (KMG-IV): sequencing the most valuable type-strain genomes for metagenomic binning, comparative biology and taxonomic classification.</title>
        <authorList>
            <person name="Goeker M."/>
        </authorList>
    </citation>
    <scope>NUCLEOTIDE SEQUENCE [LARGE SCALE GENOMIC DNA]</scope>
    <source>
        <strain evidence="2 3">DSM 21100</strain>
    </source>
</reference>
<dbReference type="GO" id="GO:0006508">
    <property type="term" value="P:proteolysis"/>
    <property type="evidence" value="ECO:0007669"/>
    <property type="project" value="UniProtKB-KW"/>
</dbReference>
<keyword evidence="2" id="KW-0645">Protease</keyword>
<organism evidence="2 3">
    <name type="scientific">Anseongella ginsenosidimutans</name>
    <dbReference type="NCBI Taxonomy" id="496056"/>
    <lineage>
        <taxon>Bacteria</taxon>
        <taxon>Pseudomonadati</taxon>
        <taxon>Bacteroidota</taxon>
        <taxon>Sphingobacteriia</taxon>
        <taxon>Sphingobacteriales</taxon>
        <taxon>Sphingobacteriaceae</taxon>
        <taxon>Anseongella</taxon>
    </lineage>
</organism>
<evidence type="ECO:0000313" key="2">
    <source>
        <dbReference type="EMBL" id="TCS89191.1"/>
    </source>
</evidence>
<sequence>MRCADTIVAQELPEPEVAEKEETAVASGNQNSLVLWNDDYNTFDHVINCMVKYLKKTMAEAEEIAHIVHNKGKCVIMEGNKTDLVEYYNILKLEGLTVTIE</sequence>
<feature type="domain" description="Adaptor protein ClpS core" evidence="1">
    <location>
        <begin position="31"/>
        <end position="92"/>
    </location>
</feature>
<dbReference type="AlphaFoldDB" id="A0A4R3KVN5"/>
<dbReference type="RefSeq" id="WP_132128276.1">
    <property type="nucleotide sequence ID" value="NZ_CP042432.1"/>
</dbReference>
<dbReference type="Gene3D" id="3.30.1390.10">
    <property type="match status" value="1"/>
</dbReference>
<dbReference type="OrthoDB" id="598046at2"/>
<comment type="caution">
    <text evidence="2">The sequence shown here is derived from an EMBL/GenBank/DDBJ whole genome shotgun (WGS) entry which is preliminary data.</text>
</comment>
<dbReference type="InterPro" id="IPR014719">
    <property type="entry name" value="Ribosomal_bL12_C/ClpS-like"/>
</dbReference>
<dbReference type="GO" id="GO:0008233">
    <property type="term" value="F:peptidase activity"/>
    <property type="evidence" value="ECO:0007669"/>
    <property type="project" value="UniProtKB-KW"/>
</dbReference>
<evidence type="ECO:0000259" key="1">
    <source>
        <dbReference type="Pfam" id="PF02617"/>
    </source>
</evidence>
<gene>
    <name evidence="2" type="ORF">EDD80_102385</name>
</gene>
<dbReference type="Proteomes" id="UP000295807">
    <property type="component" value="Unassembled WGS sequence"/>
</dbReference>
<proteinExistence type="predicted"/>
<dbReference type="Pfam" id="PF02617">
    <property type="entry name" value="ClpS"/>
    <property type="match status" value="1"/>
</dbReference>
<keyword evidence="2" id="KW-0378">Hydrolase</keyword>
<dbReference type="GO" id="GO:0030163">
    <property type="term" value="P:protein catabolic process"/>
    <property type="evidence" value="ECO:0007669"/>
    <property type="project" value="InterPro"/>
</dbReference>
<evidence type="ECO:0000313" key="3">
    <source>
        <dbReference type="Proteomes" id="UP000295807"/>
    </source>
</evidence>
<dbReference type="InterPro" id="IPR003769">
    <property type="entry name" value="ClpS_core"/>
</dbReference>
<dbReference type="SUPFAM" id="SSF54736">
    <property type="entry name" value="ClpS-like"/>
    <property type="match status" value="1"/>
</dbReference>
<accession>A0A4R3KVN5</accession>
<protein>
    <submittedName>
        <fullName evidence="2">ATP-dependent Clp protease adaptor protein ClpS</fullName>
    </submittedName>
</protein>